<evidence type="ECO:0000313" key="2">
    <source>
        <dbReference type="Proteomes" id="UP000027778"/>
    </source>
</evidence>
<name>A0A073KME8_9BACI</name>
<dbReference type="EMBL" id="JOTM01000015">
    <property type="protein sequence ID" value="KEK23518.1"/>
    <property type="molecule type" value="Genomic_DNA"/>
</dbReference>
<sequence>MRMPETMGGLIELLKTLSKEEVMDIALETLAFADGAKSDAETLYEIDETKDFPEMEAPKFESIQYSVKKKGGIIYCFRFINFNRFNLQNI</sequence>
<gene>
    <name evidence="1" type="ORF">BAGA_08510</name>
</gene>
<evidence type="ECO:0000313" key="1">
    <source>
        <dbReference type="EMBL" id="KEK23518.1"/>
    </source>
</evidence>
<reference evidence="1 2" key="1">
    <citation type="submission" date="2014-06" db="EMBL/GenBank/DDBJ databases">
        <title>Draft genome sequence of Bacillus gaemokensis JCM 15801 (MCCC 1A00707).</title>
        <authorList>
            <person name="Lai Q."/>
            <person name="Liu Y."/>
            <person name="Shao Z."/>
        </authorList>
    </citation>
    <scope>NUCLEOTIDE SEQUENCE [LARGE SCALE GENOMIC DNA]</scope>
    <source>
        <strain evidence="1 2">JCM 15801</strain>
    </source>
</reference>
<dbReference type="STRING" id="574375.AZF08_15220"/>
<keyword evidence="2" id="KW-1185">Reference proteome</keyword>
<dbReference type="RefSeq" id="WP_033675512.1">
    <property type="nucleotide sequence ID" value="NZ_JOTM01000015.1"/>
</dbReference>
<accession>A0A073KME8</accession>
<protein>
    <submittedName>
        <fullName evidence="1">Uncharacterized protein</fullName>
    </submittedName>
</protein>
<dbReference type="Proteomes" id="UP000027778">
    <property type="component" value="Unassembled WGS sequence"/>
</dbReference>
<organism evidence="1 2">
    <name type="scientific">Bacillus gaemokensis</name>
    <dbReference type="NCBI Taxonomy" id="574375"/>
    <lineage>
        <taxon>Bacteria</taxon>
        <taxon>Bacillati</taxon>
        <taxon>Bacillota</taxon>
        <taxon>Bacilli</taxon>
        <taxon>Bacillales</taxon>
        <taxon>Bacillaceae</taxon>
        <taxon>Bacillus</taxon>
        <taxon>Bacillus cereus group</taxon>
    </lineage>
</organism>
<dbReference type="AlphaFoldDB" id="A0A073KME8"/>
<comment type="caution">
    <text evidence="1">The sequence shown here is derived from an EMBL/GenBank/DDBJ whole genome shotgun (WGS) entry which is preliminary data.</text>
</comment>
<dbReference type="OrthoDB" id="85826at2"/>
<proteinExistence type="predicted"/>